<accession>A0ABP7SK08</accession>
<protein>
    <submittedName>
        <fullName evidence="2">Uncharacterized protein</fullName>
    </submittedName>
</protein>
<reference evidence="3" key="1">
    <citation type="journal article" date="2019" name="Int. J. Syst. Evol. Microbiol.">
        <title>The Global Catalogue of Microorganisms (GCM) 10K type strain sequencing project: providing services to taxonomists for standard genome sequencing and annotation.</title>
        <authorList>
            <consortium name="The Broad Institute Genomics Platform"/>
            <consortium name="The Broad Institute Genome Sequencing Center for Infectious Disease"/>
            <person name="Wu L."/>
            <person name="Ma J."/>
        </authorList>
    </citation>
    <scope>NUCLEOTIDE SEQUENCE [LARGE SCALE GENOMIC DNA]</scope>
    <source>
        <strain evidence="3">JCM 16924</strain>
    </source>
</reference>
<feature type="region of interest" description="Disordered" evidence="1">
    <location>
        <begin position="1"/>
        <end position="156"/>
    </location>
</feature>
<organism evidence="2 3">
    <name type="scientific">Streptomyces plumbiresistens</name>
    <dbReference type="NCBI Taxonomy" id="511811"/>
    <lineage>
        <taxon>Bacteria</taxon>
        <taxon>Bacillati</taxon>
        <taxon>Actinomycetota</taxon>
        <taxon>Actinomycetes</taxon>
        <taxon>Kitasatosporales</taxon>
        <taxon>Streptomycetaceae</taxon>
        <taxon>Streptomyces</taxon>
    </lineage>
</organism>
<proteinExistence type="predicted"/>
<keyword evidence="3" id="KW-1185">Reference proteome</keyword>
<name>A0ABP7SK08_9ACTN</name>
<evidence type="ECO:0000313" key="2">
    <source>
        <dbReference type="EMBL" id="GAA4012579.1"/>
    </source>
</evidence>
<evidence type="ECO:0000256" key="1">
    <source>
        <dbReference type="SAM" id="MobiDB-lite"/>
    </source>
</evidence>
<feature type="compositionally biased region" description="Low complexity" evidence="1">
    <location>
        <begin position="133"/>
        <end position="156"/>
    </location>
</feature>
<dbReference type="Proteomes" id="UP001500456">
    <property type="component" value="Unassembled WGS sequence"/>
</dbReference>
<feature type="region of interest" description="Disordered" evidence="1">
    <location>
        <begin position="168"/>
        <end position="189"/>
    </location>
</feature>
<comment type="caution">
    <text evidence="2">The sequence shown here is derived from an EMBL/GenBank/DDBJ whole genome shotgun (WGS) entry which is preliminary data.</text>
</comment>
<dbReference type="EMBL" id="BAAAZX010000020">
    <property type="protein sequence ID" value="GAA4012579.1"/>
    <property type="molecule type" value="Genomic_DNA"/>
</dbReference>
<sequence length="189" mass="18963">MIGRFDQRRPGGRPEDVRCGDEAAGRGGRTAQQRVGGLALYGGERGDQHTGQAHTARRETVLAAAAQGGAGDQPDRYGTGALDGGSDTGVRGGVPEAADAGVAQRPADTGAAHGRAAGQDEGRSRGWAHRWRAPSAVRARRSPAQAGGAGADPAASAAGAFRVHLPVGARSPAQGGADVVGHALEGRRA</sequence>
<gene>
    <name evidence="2" type="ORF">GCM10022232_63300</name>
</gene>
<evidence type="ECO:0000313" key="3">
    <source>
        <dbReference type="Proteomes" id="UP001500456"/>
    </source>
</evidence>
<feature type="compositionally biased region" description="Gly residues" evidence="1">
    <location>
        <begin position="81"/>
        <end position="92"/>
    </location>
</feature>
<feature type="compositionally biased region" description="Basic and acidic residues" evidence="1">
    <location>
        <begin position="1"/>
        <end position="24"/>
    </location>
</feature>